<feature type="domain" description="Carbohydrate kinase PfkB" evidence="1">
    <location>
        <begin position="62"/>
        <end position="299"/>
    </location>
</feature>
<dbReference type="InterPro" id="IPR011611">
    <property type="entry name" value="PfkB_dom"/>
</dbReference>
<dbReference type="SUPFAM" id="SSF53613">
    <property type="entry name" value="Ribokinase-like"/>
    <property type="match status" value="1"/>
</dbReference>
<dbReference type="EMBL" id="JALJOQ010000027">
    <property type="protein sequence ID" value="KAK9808058.1"/>
    <property type="molecule type" value="Genomic_DNA"/>
</dbReference>
<protein>
    <recommendedName>
        <fullName evidence="1">Carbohydrate kinase PfkB domain-containing protein</fullName>
    </recommendedName>
</protein>
<keyword evidence="3" id="KW-1185">Reference proteome</keyword>
<gene>
    <name evidence="2" type="ORF">WJX73_000001</name>
</gene>
<dbReference type="PANTHER" id="PTHR47826">
    <property type="entry name" value="OS03G0164700 PROTEIN"/>
    <property type="match status" value="1"/>
</dbReference>
<dbReference type="Pfam" id="PF00294">
    <property type="entry name" value="PfkB"/>
    <property type="match status" value="1"/>
</dbReference>
<dbReference type="PANTHER" id="PTHR47826:SF1">
    <property type="entry name" value="OS03G0164700 PROTEIN"/>
    <property type="match status" value="1"/>
</dbReference>
<dbReference type="AlphaFoldDB" id="A0AAW1PIL6"/>
<comment type="caution">
    <text evidence="2">The sequence shown here is derived from an EMBL/GenBank/DDBJ whole genome shotgun (WGS) entry which is preliminary data.</text>
</comment>
<proteinExistence type="predicted"/>
<reference evidence="2 3" key="1">
    <citation type="journal article" date="2024" name="Nat. Commun.">
        <title>Phylogenomics reveals the evolutionary origins of lichenization in chlorophyte algae.</title>
        <authorList>
            <person name="Puginier C."/>
            <person name="Libourel C."/>
            <person name="Otte J."/>
            <person name="Skaloud P."/>
            <person name="Haon M."/>
            <person name="Grisel S."/>
            <person name="Petersen M."/>
            <person name="Berrin J.G."/>
            <person name="Delaux P.M."/>
            <person name="Dal Grande F."/>
            <person name="Keller J."/>
        </authorList>
    </citation>
    <scope>NUCLEOTIDE SEQUENCE [LARGE SCALE GENOMIC DNA]</scope>
    <source>
        <strain evidence="2 3">SAG 2036</strain>
    </source>
</reference>
<dbReference type="InterPro" id="IPR029056">
    <property type="entry name" value="Ribokinase-like"/>
</dbReference>
<dbReference type="Gene3D" id="3.40.1190.20">
    <property type="match status" value="1"/>
</dbReference>
<evidence type="ECO:0000313" key="2">
    <source>
        <dbReference type="EMBL" id="KAK9808058.1"/>
    </source>
</evidence>
<dbReference type="Proteomes" id="UP001465755">
    <property type="component" value="Unassembled WGS sequence"/>
</dbReference>
<organism evidence="2 3">
    <name type="scientific">Symbiochloris irregularis</name>
    <dbReference type="NCBI Taxonomy" id="706552"/>
    <lineage>
        <taxon>Eukaryota</taxon>
        <taxon>Viridiplantae</taxon>
        <taxon>Chlorophyta</taxon>
        <taxon>core chlorophytes</taxon>
        <taxon>Trebouxiophyceae</taxon>
        <taxon>Trebouxiales</taxon>
        <taxon>Trebouxiaceae</taxon>
        <taxon>Symbiochloris</taxon>
    </lineage>
</organism>
<name>A0AAW1PIL6_9CHLO</name>
<evidence type="ECO:0000259" key="1">
    <source>
        <dbReference type="Pfam" id="PF00294"/>
    </source>
</evidence>
<sequence>MHRIKALRNDYAVFVSATGCSKMFDLITLGNLCVDVVTPVVEKLPPVEQIKTREHLTELTKQAKDTTLWEVGANCNVLIAAARLGLRPACIGNLGDDVYGRFLVDALEAEGITRVEPLAPGAFEAELQHTLLCFVLVDQSAAHAFCSRYDFGPWPLLPGVESLTPSALQMLRETHTLLLNGFVFDELPARVVLEAARAARKAGAAVFFDPGPRAWTLPPDVLKDVLDVADVVITTQEEALVLTGQADPQAAGWQIVHGRLGAATHTCFVKLGPSGAILCSKASGIAHWQPALQVDVADTLQV</sequence>
<evidence type="ECO:0000313" key="3">
    <source>
        <dbReference type="Proteomes" id="UP001465755"/>
    </source>
</evidence>
<accession>A0AAW1PIL6</accession>